<dbReference type="SUPFAM" id="SSF52540">
    <property type="entry name" value="P-loop containing nucleoside triphosphate hydrolases"/>
    <property type="match status" value="1"/>
</dbReference>
<dbReference type="Gene3D" id="3.30.70.20">
    <property type="match status" value="1"/>
</dbReference>
<organism evidence="2 3">
    <name type="scientific">Methanooceanicella nereidis</name>
    <dbReference type="NCBI Taxonomy" id="2052831"/>
    <lineage>
        <taxon>Archaea</taxon>
        <taxon>Methanobacteriati</taxon>
        <taxon>Methanobacteriota</taxon>
        <taxon>Stenosarchaea group</taxon>
        <taxon>Methanomicrobia</taxon>
        <taxon>Methanocellales</taxon>
        <taxon>Methanocellaceae</taxon>
        <taxon>Methanooceanicella</taxon>
    </lineage>
</organism>
<dbReference type="PANTHER" id="PTHR43063">
    <property type="entry name" value="4FE-4S CLUSTER CONTAINING PARA FAMILY ATPASE PROTEIN"/>
    <property type="match status" value="1"/>
</dbReference>
<sequence>MHIAIASGKGGTGKSTVASNMAFALSESGYDVTLADCDVEGPNLHLFLQGGEYDTEDVTVKIPLIDRSRCTYCGKCAELCKFNAISCFPGHMLVFPELCHSCGGCVIACPENAITEQERKVGAIKTSYPPLSGKIKLITGILNEGEHSSVPVIDQVKERLKDADLALIDVAPGTSCNMVAGVRGCDHCILVTEPTPFGLHDLKLAVEVLREMGIPFSIIINKSLGEDRIIEDYCNGEGIEVLEKIPYDGTVAKLYSIGVLPASKMPGLSKMFLSMFERIKAGDKQ</sequence>
<gene>
    <name evidence="2" type="ORF">CUJ83_04800</name>
</gene>
<dbReference type="InterPro" id="IPR017896">
    <property type="entry name" value="4Fe4S_Fe-S-bd"/>
</dbReference>
<dbReference type="PROSITE" id="PS00198">
    <property type="entry name" value="4FE4S_FER_1"/>
    <property type="match status" value="1"/>
</dbReference>
<evidence type="ECO:0000313" key="3">
    <source>
        <dbReference type="Proteomes" id="UP001320159"/>
    </source>
</evidence>
<keyword evidence="3" id="KW-1185">Reference proteome</keyword>
<feature type="domain" description="4Fe-4S ferredoxin-type" evidence="1">
    <location>
        <begin position="61"/>
        <end position="90"/>
    </location>
</feature>
<name>A0AAP2RB52_9EURY</name>
<dbReference type="InterPro" id="IPR027417">
    <property type="entry name" value="P-loop_NTPase"/>
</dbReference>
<dbReference type="CDD" id="cd03110">
    <property type="entry name" value="SIMIBI_bact_arch"/>
    <property type="match status" value="1"/>
</dbReference>
<dbReference type="GO" id="GO:0016491">
    <property type="term" value="F:oxidoreductase activity"/>
    <property type="evidence" value="ECO:0007669"/>
    <property type="project" value="UniProtKB-ARBA"/>
</dbReference>
<reference evidence="2 3" key="1">
    <citation type="submission" date="2017-11" db="EMBL/GenBank/DDBJ databases">
        <title>Isolation and Characterization of Family Methanocellaceae Species from Potential Methane Hydrate Area Offshore Southwestern Taiwan.</title>
        <authorList>
            <person name="Zhang W.-L."/>
            <person name="Chen W.-C."/>
            <person name="Lai M.-C."/>
            <person name="Chen S.-C."/>
        </authorList>
    </citation>
    <scope>NUCLEOTIDE SEQUENCE [LARGE SCALE GENOMIC DNA]</scope>
    <source>
        <strain evidence="2 3">CWC-04</strain>
    </source>
</reference>
<dbReference type="InterPro" id="IPR002586">
    <property type="entry name" value="CobQ/CobB/MinD/ParA_Nub-bd_dom"/>
</dbReference>
<dbReference type="AlphaFoldDB" id="A0AAP2RB52"/>
<dbReference type="RefSeq" id="WP_230741145.1">
    <property type="nucleotide sequence ID" value="NZ_PGCK01000003.1"/>
</dbReference>
<comment type="caution">
    <text evidence="2">The sequence shown here is derived from an EMBL/GenBank/DDBJ whole genome shotgun (WGS) entry which is preliminary data.</text>
</comment>
<protein>
    <submittedName>
        <fullName evidence="2">(4Fe-4S)-binding protein</fullName>
    </submittedName>
</protein>
<evidence type="ECO:0000313" key="2">
    <source>
        <dbReference type="EMBL" id="MCD1294316.1"/>
    </source>
</evidence>
<dbReference type="Pfam" id="PF01656">
    <property type="entry name" value="CbiA"/>
    <property type="match status" value="1"/>
</dbReference>
<dbReference type="Proteomes" id="UP001320159">
    <property type="component" value="Unassembled WGS sequence"/>
</dbReference>
<accession>A0AAP2RB52</accession>
<dbReference type="Gene3D" id="3.40.50.300">
    <property type="entry name" value="P-loop containing nucleotide triphosphate hydrolases"/>
    <property type="match status" value="1"/>
</dbReference>
<dbReference type="EMBL" id="PGCK01000003">
    <property type="protein sequence ID" value="MCD1294316.1"/>
    <property type="molecule type" value="Genomic_DNA"/>
</dbReference>
<dbReference type="PROSITE" id="PS51379">
    <property type="entry name" value="4FE4S_FER_2"/>
    <property type="match status" value="2"/>
</dbReference>
<dbReference type="InterPro" id="IPR017900">
    <property type="entry name" value="4Fe4S_Fe_S_CS"/>
</dbReference>
<dbReference type="PANTHER" id="PTHR43063:SF1">
    <property type="entry name" value="4FE-4S CLUSTER CONTAINING PARA FAMILY ATPASE PROTEIN"/>
    <property type="match status" value="1"/>
</dbReference>
<proteinExistence type="predicted"/>
<feature type="domain" description="4Fe-4S ferredoxin-type" evidence="1">
    <location>
        <begin position="91"/>
        <end position="119"/>
    </location>
</feature>
<evidence type="ECO:0000259" key="1">
    <source>
        <dbReference type="PROSITE" id="PS51379"/>
    </source>
</evidence>
<dbReference type="Pfam" id="PF00037">
    <property type="entry name" value="Fer4"/>
    <property type="match status" value="2"/>
</dbReference>